<dbReference type="InterPro" id="IPR022234">
    <property type="entry name" value="DUF3759"/>
</dbReference>
<organism evidence="2 3">
    <name type="scientific">Zymoseptoria brevis</name>
    <dbReference type="NCBI Taxonomy" id="1047168"/>
    <lineage>
        <taxon>Eukaryota</taxon>
        <taxon>Fungi</taxon>
        <taxon>Dikarya</taxon>
        <taxon>Ascomycota</taxon>
        <taxon>Pezizomycotina</taxon>
        <taxon>Dothideomycetes</taxon>
        <taxon>Dothideomycetidae</taxon>
        <taxon>Mycosphaerellales</taxon>
        <taxon>Mycosphaerellaceae</taxon>
        <taxon>Zymoseptoria</taxon>
    </lineage>
</organism>
<dbReference type="EMBL" id="LAFY01000346">
    <property type="protein sequence ID" value="KJX99652.1"/>
    <property type="molecule type" value="Genomic_DNA"/>
</dbReference>
<gene>
    <name evidence="2" type="ORF">TI39_contig354g00119</name>
</gene>
<feature type="compositionally biased region" description="Basic and acidic residues" evidence="1">
    <location>
        <begin position="114"/>
        <end position="124"/>
    </location>
</feature>
<keyword evidence="3" id="KW-1185">Reference proteome</keyword>
<dbReference type="Proteomes" id="UP000033647">
    <property type="component" value="Unassembled WGS sequence"/>
</dbReference>
<dbReference type="STRING" id="1047168.A0A0F4GRI8"/>
<dbReference type="Pfam" id="PF12585">
    <property type="entry name" value="DUF3759"/>
    <property type="match status" value="1"/>
</dbReference>
<evidence type="ECO:0000256" key="1">
    <source>
        <dbReference type="SAM" id="MobiDB-lite"/>
    </source>
</evidence>
<dbReference type="AlphaFoldDB" id="A0A0F4GRI8"/>
<evidence type="ECO:0000313" key="2">
    <source>
        <dbReference type="EMBL" id="KJX99652.1"/>
    </source>
</evidence>
<proteinExistence type="predicted"/>
<accession>A0A0F4GRI8</accession>
<dbReference type="PANTHER" id="PTHR37450:SF1">
    <property type="entry name" value="CIPC PROTEIN"/>
    <property type="match status" value="1"/>
</dbReference>
<feature type="region of interest" description="Disordered" evidence="1">
    <location>
        <begin position="74"/>
        <end position="124"/>
    </location>
</feature>
<name>A0A0F4GRI8_9PEZI</name>
<feature type="compositionally biased region" description="Basic and acidic residues" evidence="1">
    <location>
        <begin position="74"/>
        <end position="103"/>
    </location>
</feature>
<sequence length="124" mass="14336">MFGFDEARDNYRETYESDNKAEFSHELLAGGAAFAGFKAFEDRQRKEGKPVSHQFAKELLAGFAGAEVDKLAETKGADYIDREKAKRQARERSEELYDSHYGDQDQYDPNQQEPPRHVKEHFGW</sequence>
<dbReference type="PANTHER" id="PTHR37450">
    <property type="entry name" value="CIPC PROTEIN"/>
    <property type="match status" value="1"/>
</dbReference>
<dbReference type="OrthoDB" id="9895617at2759"/>
<evidence type="ECO:0000313" key="3">
    <source>
        <dbReference type="Proteomes" id="UP000033647"/>
    </source>
</evidence>
<comment type="caution">
    <text evidence="2">The sequence shown here is derived from an EMBL/GenBank/DDBJ whole genome shotgun (WGS) entry which is preliminary data.</text>
</comment>
<reference evidence="2 3" key="1">
    <citation type="submission" date="2015-03" db="EMBL/GenBank/DDBJ databases">
        <title>RNA-seq based gene annotation and comparative genomics of four Zymoseptoria species reveal species-specific pathogenicity related genes and transposable element activity.</title>
        <authorList>
            <person name="Grandaubert J."/>
            <person name="Bhattacharyya A."/>
            <person name="Stukenbrock E.H."/>
        </authorList>
    </citation>
    <scope>NUCLEOTIDE SEQUENCE [LARGE SCALE GENOMIC DNA]</scope>
    <source>
        <strain evidence="2 3">Zb18110</strain>
    </source>
</reference>
<protein>
    <submittedName>
        <fullName evidence="2">Cipc-like antibiotic response protein</fullName>
    </submittedName>
</protein>